<dbReference type="EMBL" id="PVNH01000002">
    <property type="protein sequence ID" value="PRX50541.1"/>
    <property type="molecule type" value="Genomic_DNA"/>
</dbReference>
<sequence length="277" mass="29198">MLRRSLGAVLAALLTTALLTTPPAAATTTDLAGTVALSNCSGSLVRPADAPEDAPALVLSNGHCLARGFPQPGQVIVDEPVRRTFTLLAADGAELTRLTSTRLLYATMTGTDIALYRLADSYADIERAHGVRARVLAEAGPEAGTRIGIPSGYWKRTYTCSVDDTVHELREAGYTWQHSIRYTPACDTIGGTSGSPIVDVATGQVVGVNNTGNTEGQRCTLNNPCEVAEDGEITVRKGASYGQQTFRLPACLSAMSELEPDLPRCDLPGVSRRAVPA</sequence>
<dbReference type="Proteomes" id="UP000238362">
    <property type="component" value="Unassembled WGS sequence"/>
</dbReference>
<dbReference type="AlphaFoldDB" id="A0A2T0M1U8"/>
<dbReference type="RefSeq" id="WP_106177612.1">
    <property type="nucleotide sequence ID" value="NZ_PVNH01000002.1"/>
</dbReference>
<feature type="signal peptide" evidence="1">
    <location>
        <begin position="1"/>
        <end position="26"/>
    </location>
</feature>
<evidence type="ECO:0000313" key="3">
    <source>
        <dbReference type="Proteomes" id="UP000238362"/>
    </source>
</evidence>
<dbReference type="InterPro" id="IPR043504">
    <property type="entry name" value="Peptidase_S1_PA_chymotrypsin"/>
</dbReference>
<organism evidence="2 3">
    <name type="scientific">Prauserella shujinwangii</name>
    <dbReference type="NCBI Taxonomy" id="1453103"/>
    <lineage>
        <taxon>Bacteria</taxon>
        <taxon>Bacillati</taxon>
        <taxon>Actinomycetota</taxon>
        <taxon>Actinomycetes</taxon>
        <taxon>Pseudonocardiales</taxon>
        <taxon>Pseudonocardiaceae</taxon>
        <taxon>Prauserella</taxon>
    </lineage>
</organism>
<comment type="caution">
    <text evidence="2">The sequence shown here is derived from an EMBL/GenBank/DDBJ whole genome shotgun (WGS) entry which is preliminary data.</text>
</comment>
<keyword evidence="1" id="KW-0732">Signal</keyword>
<dbReference type="Pfam" id="PF13365">
    <property type="entry name" value="Trypsin_2"/>
    <property type="match status" value="1"/>
</dbReference>
<reference evidence="2 3" key="1">
    <citation type="submission" date="2018-03" db="EMBL/GenBank/DDBJ databases">
        <title>Genomic Encyclopedia of Type Strains, Phase III (KMG-III): the genomes of soil and plant-associated and newly described type strains.</title>
        <authorList>
            <person name="Whitman W."/>
        </authorList>
    </citation>
    <scope>NUCLEOTIDE SEQUENCE [LARGE SCALE GENOMIC DNA]</scope>
    <source>
        <strain evidence="2 3">CGMCC 4.7125</strain>
    </source>
</reference>
<dbReference type="Gene3D" id="2.40.10.10">
    <property type="entry name" value="Trypsin-like serine proteases"/>
    <property type="match status" value="1"/>
</dbReference>
<proteinExistence type="predicted"/>
<feature type="chain" id="PRO_5015631327" evidence="1">
    <location>
        <begin position="27"/>
        <end position="277"/>
    </location>
</feature>
<name>A0A2T0M1U8_9PSEU</name>
<evidence type="ECO:0000313" key="2">
    <source>
        <dbReference type="EMBL" id="PRX50541.1"/>
    </source>
</evidence>
<protein>
    <submittedName>
        <fullName evidence="2">Trypsin-like peptidase</fullName>
    </submittedName>
</protein>
<keyword evidence="3" id="KW-1185">Reference proteome</keyword>
<accession>A0A2T0M1U8</accession>
<dbReference type="OrthoDB" id="3233951at2"/>
<gene>
    <name evidence="2" type="ORF">B0I33_102665</name>
</gene>
<evidence type="ECO:0000256" key="1">
    <source>
        <dbReference type="SAM" id="SignalP"/>
    </source>
</evidence>
<dbReference type="SUPFAM" id="SSF50494">
    <property type="entry name" value="Trypsin-like serine proteases"/>
    <property type="match status" value="1"/>
</dbReference>
<dbReference type="InterPro" id="IPR009003">
    <property type="entry name" value="Peptidase_S1_PA"/>
</dbReference>